<evidence type="ECO:0000256" key="3">
    <source>
        <dbReference type="ARBA" id="ARBA00022729"/>
    </source>
</evidence>
<keyword evidence="2" id="KW-0479">Metal-binding</keyword>
<dbReference type="PIRSF" id="PIRSF004846">
    <property type="entry name" value="ModA"/>
    <property type="match status" value="1"/>
</dbReference>
<evidence type="ECO:0000256" key="4">
    <source>
        <dbReference type="SAM" id="SignalP"/>
    </source>
</evidence>
<gene>
    <name evidence="5" type="primary">modA</name>
    <name evidence="5" type="ORF">MFUM_1178</name>
</gene>
<dbReference type="InterPro" id="IPR050682">
    <property type="entry name" value="ModA/WtpA"/>
</dbReference>
<dbReference type="Pfam" id="PF13531">
    <property type="entry name" value="SBP_bac_11"/>
    <property type="match status" value="1"/>
</dbReference>
<dbReference type="PANTHER" id="PTHR30632:SF14">
    <property type="entry name" value="TUNGSTATE_MOLYBDATE_CHROMATE-BINDING PROTEIN MODA"/>
    <property type="match status" value="1"/>
</dbReference>
<dbReference type="InterPro" id="IPR044084">
    <property type="entry name" value="AvModA-like_subst-bd"/>
</dbReference>
<evidence type="ECO:0000313" key="6">
    <source>
        <dbReference type="Proteomes" id="UP001161497"/>
    </source>
</evidence>
<comment type="similarity">
    <text evidence="1">Belongs to the bacterial solute-binding protein ModA family.</text>
</comment>
<dbReference type="SUPFAM" id="SSF53850">
    <property type="entry name" value="Periplasmic binding protein-like II"/>
    <property type="match status" value="1"/>
</dbReference>
<organism evidence="5 6">
    <name type="scientific">Candidatus Methylacidiphilum fumarolicum</name>
    <dbReference type="NCBI Taxonomy" id="591154"/>
    <lineage>
        <taxon>Bacteria</taxon>
        <taxon>Pseudomonadati</taxon>
        <taxon>Verrucomicrobiota</taxon>
        <taxon>Methylacidiphilae</taxon>
        <taxon>Methylacidiphilales</taxon>
        <taxon>Methylacidiphilaceae</taxon>
        <taxon>Methylacidiphilum (ex Ratnadevi et al. 2023)</taxon>
    </lineage>
</organism>
<evidence type="ECO:0000313" key="5">
    <source>
        <dbReference type="EMBL" id="CAI9085539.1"/>
    </source>
</evidence>
<name>A0ABN8XG79_9BACT</name>
<dbReference type="InterPro" id="IPR005950">
    <property type="entry name" value="ModA"/>
</dbReference>
<proteinExistence type="inferred from homology"/>
<feature type="signal peptide" evidence="4">
    <location>
        <begin position="1"/>
        <end position="23"/>
    </location>
</feature>
<evidence type="ECO:0000256" key="2">
    <source>
        <dbReference type="ARBA" id="ARBA00022723"/>
    </source>
</evidence>
<keyword evidence="3 4" id="KW-0732">Signal</keyword>
<dbReference type="NCBIfam" id="TIGR01256">
    <property type="entry name" value="modA"/>
    <property type="match status" value="1"/>
</dbReference>
<sequence length="261" mass="29650">MRFLYLTSLLYFFLIQPFSACFAQSQKPLQTSTLTVAAAADLRFVLPEIIGPYQTRNPDVKVEVIYGASGKFYEQILRGAPFDIFLSADKEYPFLLYTKGYAAEEPFQYAEGRLVLWMRRGLFGEGKDWKELLTNNKVSKIALASPQHAPYGKIAKTALENAGLWEKLDSKFVYGENVIQAFQFAEGKNAELAFIPLTIALSPKASNEGNYVEIPHSFYPRILQYGIIIKKLANLSIAKKFKEYLLSEESQKTLKKYGFYP</sequence>
<dbReference type="CDD" id="cd13539">
    <property type="entry name" value="PBP2_AvModA"/>
    <property type="match status" value="1"/>
</dbReference>
<evidence type="ECO:0000256" key="1">
    <source>
        <dbReference type="ARBA" id="ARBA00009175"/>
    </source>
</evidence>
<dbReference type="Gene3D" id="3.40.190.10">
    <property type="entry name" value="Periplasmic binding protein-like II"/>
    <property type="match status" value="2"/>
</dbReference>
<keyword evidence="6" id="KW-1185">Reference proteome</keyword>
<reference evidence="5" key="1">
    <citation type="submission" date="2023-03" db="EMBL/GenBank/DDBJ databases">
        <authorList>
            <person name="Cremers G."/>
            <person name="Picone N."/>
        </authorList>
    </citation>
    <scope>NUCLEOTIDE SEQUENCE</scope>
    <source>
        <strain evidence="5">Sample_alias</strain>
    </source>
</reference>
<feature type="chain" id="PRO_5045863100" evidence="4">
    <location>
        <begin position="24"/>
        <end position="261"/>
    </location>
</feature>
<accession>A0ABN8XG79</accession>
<protein>
    <submittedName>
        <fullName evidence="5">ABC-type molybdate transport system, periplasmic component</fullName>
    </submittedName>
</protein>
<dbReference type="Proteomes" id="UP001161497">
    <property type="component" value="Chromosome"/>
</dbReference>
<dbReference type="PANTHER" id="PTHR30632">
    <property type="entry name" value="MOLYBDATE-BINDING PERIPLASMIC PROTEIN"/>
    <property type="match status" value="1"/>
</dbReference>
<dbReference type="EMBL" id="OX458932">
    <property type="protein sequence ID" value="CAI9085539.1"/>
    <property type="molecule type" value="Genomic_DNA"/>
</dbReference>